<sequence>MQNLVLTLHVIACLILVVLVLLQSGKEGMGVIFGGGNASVFGSTGAGGLLAKLTAFLAVLFIITSLSYNYMTSSHKSDESSIIDVKFEEVAPQKSAAPAAPAAQPEAPATEAPKAN</sequence>
<dbReference type="Pfam" id="PF03840">
    <property type="entry name" value="SecG"/>
    <property type="match status" value="1"/>
</dbReference>
<dbReference type="PANTHER" id="PTHR34182:SF1">
    <property type="entry name" value="PROTEIN-EXPORT MEMBRANE PROTEIN SECG"/>
    <property type="match status" value="1"/>
</dbReference>
<comment type="similarity">
    <text evidence="2 10">Belongs to the SecG family.</text>
</comment>
<keyword evidence="5 10" id="KW-0812">Transmembrane</keyword>
<evidence type="ECO:0000256" key="11">
    <source>
        <dbReference type="SAM" id="MobiDB-lite"/>
    </source>
</evidence>
<dbReference type="GO" id="GO:0015450">
    <property type="term" value="F:protein-transporting ATPase activity"/>
    <property type="evidence" value="ECO:0007669"/>
    <property type="project" value="UniProtKB-UniRule"/>
</dbReference>
<accession>A0A0H3A888</accession>
<protein>
    <recommendedName>
        <fullName evidence="10">Protein-export membrane protein SecG</fullName>
    </recommendedName>
</protein>
<evidence type="ECO:0000256" key="4">
    <source>
        <dbReference type="ARBA" id="ARBA00022475"/>
    </source>
</evidence>
<dbReference type="PANTHER" id="PTHR34182">
    <property type="entry name" value="PROTEIN-EXPORT MEMBRANE PROTEIN SECG"/>
    <property type="match status" value="1"/>
</dbReference>
<dbReference type="SMR" id="A0A0H3A888"/>
<evidence type="ECO:0000256" key="9">
    <source>
        <dbReference type="ARBA" id="ARBA00023136"/>
    </source>
</evidence>
<evidence type="ECO:0000313" key="13">
    <source>
        <dbReference type="Proteomes" id="UP000009173"/>
    </source>
</evidence>
<keyword evidence="6 10" id="KW-0653">Protein transport</keyword>
<keyword evidence="8 10" id="KW-0811">Translocation</keyword>
<feature type="region of interest" description="Disordered" evidence="11">
    <location>
        <begin position="94"/>
        <end position="116"/>
    </location>
</feature>
<keyword evidence="3 10" id="KW-0813">Transport</keyword>
<gene>
    <name evidence="12" type="ordered locus">Dvul_1411</name>
</gene>
<comment type="subcellular location">
    <subcellularLocation>
        <location evidence="1 10">Cell membrane</location>
        <topology evidence="1 10">Multi-pass membrane protein</topology>
    </subcellularLocation>
</comment>
<dbReference type="GO" id="GO:0065002">
    <property type="term" value="P:intracellular protein transmembrane transport"/>
    <property type="evidence" value="ECO:0007669"/>
    <property type="project" value="TreeGrafter"/>
</dbReference>
<keyword evidence="4 10" id="KW-1003">Cell membrane</keyword>
<comment type="caution">
    <text evidence="10">Lacks conserved residue(s) required for the propagation of feature annotation.</text>
</comment>
<dbReference type="GO" id="GO:0005886">
    <property type="term" value="C:plasma membrane"/>
    <property type="evidence" value="ECO:0007669"/>
    <property type="project" value="UniProtKB-SubCell"/>
</dbReference>
<proteinExistence type="inferred from homology"/>
<dbReference type="EMBL" id="CP000527">
    <property type="protein sequence ID" value="ABM28429.1"/>
    <property type="molecule type" value="Genomic_DNA"/>
</dbReference>
<dbReference type="HOGENOM" id="CLU_094156_2_1_7"/>
<dbReference type="AlphaFoldDB" id="A0A0H3A888"/>
<evidence type="ECO:0000256" key="1">
    <source>
        <dbReference type="ARBA" id="ARBA00004651"/>
    </source>
</evidence>
<evidence type="ECO:0000256" key="5">
    <source>
        <dbReference type="ARBA" id="ARBA00022692"/>
    </source>
</evidence>
<evidence type="ECO:0000256" key="10">
    <source>
        <dbReference type="RuleBase" id="RU365087"/>
    </source>
</evidence>
<evidence type="ECO:0000256" key="3">
    <source>
        <dbReference type="ARBA" id="ARBA00022448"/>
    </source>
</evidence>
<dbReference type="InterPro" id="IPR004692">
    <property type="entry name" value="SecG"/>
</dbReference>
<dbReference type="Proteomes" id="UP000009173">
    <property type="component" value="Chromosome"/>
</dbReference>
<comment type="function">
    <text evidence="10">Involved in protein export. Participates in an early event of protein translocation.</text>
</comment>
<dbReference type="NCBIfam" id="TIGR00810">
    <property type="entry name" value="secG"/>
    <property type="match status" value="1"/>
</dbReference>
<reference evidence="13" key="1">
    <citation type="journal article" date="2009" name="Environ. Microbiol.">
        <title>Contribution of mobile genetic elements to Desulfovibrio vulgaris genome plasticity.</title>
        <authorList>
            <person name="Walker C.B."/>
            <person name="Stolyar S."/>
            <person name="Chivian D."/>
            <person name="Pinel N."/>
            <person name="Gabster J.A."/>
            <person name="Dehal P.S."/>
            <person name="He Z."/>
            <person name="Yang Z.K."/>
            <person name="Yen H.C."/>
            <person name="Zhou J."/>
            <person name="Wall J.D."/>
            <person name="Hazen T.C."/>
            <person name="Arkin A.P."/>
            <person name="Stahl D.A."/>
        </authorList>
    </citation>
    <scope>NUCLEOTIDE SEQUENCE [LARGE SCALE GENOMIC DNA]</scope>
    <source>
        <strain evidence="13">DP4</strain>
    </source>
</reference>
<organism evidence="12 13">
    <name type="scientific">Nitratidesulfovibrio vulgaris (strain DP4)</name>
    <name type="common">Desulfovibrio vulgaris</name>
    <dbReference type="NCBI Taxonomy" id="391774"/>
    <lineage>
        <taxon>Bacteria</taxon>
        <taxon>Pseudomonadati</taxon>
        <taxon>Thermodesulfobacteriota</taxon>
        <taxon>Desulfovibrionia</taxon>
        <taxon>Desulfovibrionales</taxon>
        <taxon>Desulfovibrionaceae</taxon>
        <taxon>Nitratidesulfovibrio</taxon>
    </lineage>
</organism>
<keyword evidence="9 10" id="KW-0472">Membrane</keyword>
<name>A0A0H3A888_NITV4</name>
<dbReference type="GO" id="GO:0009306">
    <property type="term" value="P:protein secretion"/>
    <property type="evidence" value="ECO:0007669"/>
    <property type="project" value="UniProtKB-UniRule"/>
</dbReference>
<dbReference type="PRINTS" id="PR01651">
    <property type="entry name" value="SECGEXPORT"/>
</dbReference>
<evidence type="ECO:0000256" key="8">
    <source>
        <dbReference type="ARBA" id="ARBA00023010"/>
    </source>
</evidence>
<evidence type="ECO:0000256" key="2">
    <source>
        <dbReference type="ARBA" id="ARBA00008445"/>
    </source>
</evidence>
<dbReference type="KEGG" id="dvl:Dvul_1411"/>
<keyword evidence="7 10" id="KW-1133">Transmembrane helix</keyword>
<evidence type="ECO:0000256" key="6">
    <source>
        <dbReference type="ARBA" id="ARBA00022927"/>
    </source>
</evidence>
<feature type="transmembrane region" description="Helical" evidence="10">
    <location>
        <begin position="46"/>
        <end position="68"/>
    </location>
</feature>
<evidence type="ECO:0000313" key="12">
    <source>
        <dbReference type="EMBL" id="ABM28429.1"/>
    </source>
</evidence>
<dbReference type="GO" id="GO:0043952">
    <property type="term" value="P:protein transport by the Sec complex"/>
    <property type="evidence" value="ECO:0007669"/>
    <property type="project" value="TreeGrafter"/>
</dbReference>
<evidence type="ECO:0000256" key="7">
    <source>
        <dbReference type="ARBA" id="ARBA00022989"/>
    </source>
</evidence>
<dbReference type="RefSeq" id="WP_010938965.1">
    <property type="nucleotide sequence ID" value="NC_008751.1"/>
</dbReference>